<keyword evidence="1" id="KW-0812">Transmembrane</keyword>
<dbReference type="HOGENOM" id="CLU_1233597_0_0_3"/>
<organism evidence="2 3">
    <name type="scientific">Gloeobacter kilaueensis (strain ATCC BAA-2537 / CCAP 1431/1 / ULC 316 / JS1)</name>
    <dbReference type="NCBI Taxonomy" id="1183438"/>
    <lineage>
        <taxon>Bacteria</taxon>
        <taxon>Bacillati</taxon>
        <taxon>Cyanobacteriota</taxon>
        <taxon>Cyanophyceae</taxon>
        <taxon>Gloeobacterales</taxon>
        <taxon>Gloeobacteraceae</taxon>
        <taxon>Gloeobacter</taxon>
    </lineage>
</organism>
<dbReference type="Proteomes" id="UP000017396">
    <property type="component" value="Chromosome"/>
</dbReference>
<protein>
    <submittedName>
        <fullName evidence="2">Uncharacterized protein</fullName>
    </submittedName>
</protein>
<proteinExistence type="predicted"/>
<keyword evidence="1" id="KW-0472">Membrane</keyword>
<accession>U5QQS0</accession>
<evidence type="ECO:0000313" key="3">
    <source>
        <dbReference type="Proteomes" id="UP000017396"/>
    </source>
</evidence>
<dbReference type="RefSeq" id="WP_023175286.1">
    <property type="nucleotide sequence ID" value="NC_022600.1"/>
</dbReference>
<dbReference type="AlphaFoldDB" id="U5QQS0"/>
<keyword evidence="1" id="KW-1133">Transmembrane helix</keyword>
<keyword evidence="3" id="KW-1185">Reference proteome</keyword>
<gene>
    <name evidence="2" type="ORF">GKIL_3723</name>
</gene>
<evidence type="ECO:0000256" key="1">
    <source>
        <dbReference type="SAM" id="Phobius"/>
    </source>
</evidence>
<name>U5QQS0_GLOK1</name>
<feature type="transmembrane region" description="Helical" evidence="1">
    <location>
        <begin position="193"/>
        <end position="215"/>
    </location>
</feature>
<dbReference type="KEGG" id="glj:GKIL_3723"/>
<reference evidence="2 3" key="1">
    <citation type="journal article" date="2013" name="PLoS ONE">
        <title>Cultivation and Complete Genome Sequencing of Gloeobacter kilaueensis sp. nov., from a Lava Cave in Kilauea Caldera, Hawai'i.</title>
        <authorList>
            <person name="Saw J.H."/>
            <person name="Schatz M."/>
            <person name="Brown M.V."/>
            <person name="Kunkel D.D."/>
            <person name="Foster J.S."/>
            <person name="Shick H."/>
            <person name="Christensen S."/>
            <person name="Hou S."/>
            <person name="Wan X."/>
            <person name="Donachie S.P."/>
        </authorList>
    </citation>
    <scope>NUCLEOTIDE SEQUENCE [LARGE SCALE GENOMIC DNA]</scope>
    <source>
        <strain evidence="3">JS</strain>
    </source>
</reference>
<sequence>MRILRRPIARVLLVSAGLTALATGGWIASRHLSRVWGEYQARHTPLVRSLADWQVLAPGQRAFVEGRLDTESNGSTRYRTPERQPLVIWWQSKGISTSRERHALQHLAVHLQGGTVSMGNSDYRTNLDTGGPIEPENAAGVSEGIGRGQTVLLIGTPQEDGQGKPHLIARFLYVGDYETYMEGISNGSDEVALWLWTGLAVAILGLLCLIAATGWTRRAGSFQQ</sequence>
<dbReference type="EMBL" id="CP003587">
    <property type="protein sequence ID" value="AGY59969.1"/>
    <property type="molecule type" value="Genomic_DNA"/>
</dbReference>
<evidence type="ECO:0000313" key="2">
    <source>
        <dbReference type="EMBL" id="AGY59969.1"/>
    </source>
</evidence>